<feature type="region of interest" description="Disordered" evidence="1">
    <location>
        <begin position="145"/>
        <end position="165"/>
    </location>
</feature>
<feature type="compositionally biased region" description="Polar residues" evidence="1">
    <location>
        <begin position="24"/>
        <end position="38"/>
    </location>
</feature>
<dbReference type="EMBL" id="CP147920">
    <property type="protein sequence ID" value="XAU15636.1"/>
    <property type="molecule type" value="Genomic_DNA"/>
</dbReference>
<dbReference type="Proteomes" id="UP001447842">
    <property type="component" value="Chromosome"/>
</dbReference>
<sequence length="165" mass="18636">MKHFMPIMLASCILHVTVGATDIDTSSPSQNTQLNAITPSGKIDPEKKGFLQRAYEEEEETAAPSDTEPESVAEPERSSVDTADPETVDNNTAPLMETNASAKVSGAEESEEKTEEEADSESDFRKWFTLQYYYDKWDRYLDEKEKRRTKPLHSEKLNEMPVIGK</sequence>
<accession>A0ABZ3HD62</accession>
<feature type="compositionally biased region" description="Polar residues" evidence="1">
    <location>
        <begin position="88"/>
        <end position="102"/>
    </location>
</feature>
<evidence type="ECO:0000256" key="1">
    <source>
        <dbReference type="SAM" id="MobiDB-lite"/>
    </source>
</evidence>
<dbReference type="RefSeq" id="WP_345973044.1">
    <property type="nucleotide sequence ID" value="NZ_CP147920.1"/>
</dbReference>
<feature type="region of interest" description="Disordered" evidence="1">
    <location>
        <begin position="24"/>
        <end position="122"/>
    </location>
</feature>
<gene>
    <name evidence="2" type="ORF">WCY31_02805</name>
</gene>
<feature type="compositionally biased region" description="Basic and acidic residues" evidence="1">
    <location>
        <begin position="145"/>
        <end position="158"/>
    </location>
</feature>
<feature type="compositionally biased region" description="Acidic residues" evidence="1">
    <location>
        <begin position="56"/>
        <end position="73"/>
    </location>
</feature>
<protein>
    <submittedName>
        <fullName evidence="2">Uncharacterized protein</fullName>
    </submittedName>
</protein>
<name>A0ABZ3HD62_9BACT</name>
<organism evidence="2 3">
    <name type="scientific">Sulfurimonas diazotrophicus</name>
    <dbReference type="NCBI Taxonomy" id="3131939"/>
    <lineage>
        <taxon>Bacteria</taxon>
        <taxon>Pseudomonadati</taxon>
        <taxon>Campylobacterota</taxon>
        <taxon>Epsilonproteobacteria</taxon>
        <taxon>Campylobacterales</taxon>
        <taxon>Sulfurimonadaceae</taxon>
        <taxon>Sulfurimonas</taxon>
    </lineage>
</organism>
<reference evidence="2 3" key="1">
    <citation type="submission" date="2024-03" db="EMBL/GenBank/DDBJ databases">
        <title>Sulfurimonas sp. HSL3-1.</title>
        <authorList>
            <person name="Wang S."/>
        </authorList>
    </citation>
    <scope>NUCLEOTIDE SEQUENCE [LARGE SCALE GENOMIC DNA]</scope>
    <source>
        <strain evidence="2 3">HSL3-1</strain>
    </source>
</reference>
<keyword evidence="3" id="KW-1185">Reference proteome</keyword>
<evidence type="ECO:0000313" key="3">
    <source>
        <dbReference type="Proteomes" id="UP001447842"/>
    </source>
</evidence>
<evidence type="ECO:0000313" key="2">
    <source>
        <dbReference type="EMBL" id="XAU15636.1"/>
    </source>
</evidence>
<feature type="compositionally biased region" description="Acidic residues" evidence="1">
    <location>
        <begin position="108"/>
        <end position="121"/>
    </location>
</feature>
<proteinExistence type="predicted"/>